<evidence type="ECO:0000259" key="3">
    <source>
        <dbReference type="Pfam" id="PF18310"/>
    </source>
</evidence>
<reference evidence="4 5" key="1">
    <citation type="journal article" date="2019" name="Int. J. Syst. Evol. Microbiol.">
        <title>The Global Catalogue of Microorganisms (GCM) 10K type strain sequencing project: providing services to taxonomists for standard genome sequencing and annotation.</title>
        <authorList>
            <consortium name="The Broad Institute Genomics Platform"/>
            <consortium name="The Broad Institute Genome Sequencing Center for Infectious Disease"/>
            <person name="Wu L."/>
            <person name="Ma J."/>
        </authorList>
    </citation>
    <scope>NUCLEOTIDE SEQUENCE [LARGE SCALE GENOMIC DNA]</scope>
    <source>
        <strain evidence="4 5">XZYJT29</strain>
    </source>
</reference>
<organism evidence="4 5">
    <name type="scientific">Halosimplex aquaticum</name>
    <dbReference type="NCBI Taxonomy" id="3026162"/>
    <lineage>
        <taxon>Archaea</taxon>
        <taxon>Methanobacteriati</taxon>
        <taxon>Methanobacteriota</taxon>
        <taxon>Stenosarchaea group</taxon>
        <taxon>Halobacteria</taxon>
        <taxon>Halobacteriales</taxon>
        <taxon>Haloarculaceae</taxon>
        <taxon>Halosimplex</taxon>
    </lineage>
</organism>
<dbReference type="Pfam" id="PF13204">
    <property type="entry name" value="Apiosidase"/>
    <property type="match status" value="1"/>
</dbReference>
<dbReference type="Gene3D" id="3.20.20.80">
    <property type="entry name" value="Glycosidases"/>
    <property type="match status" value="1"/>
</dbReference>
<gene>
    <name evidence="4" type="ORF">ACFQMA_02785</name>
</gene>
<dbReference type="Gene3D" id="2.60.40.10">
    <property type="entry name" value="Immunoglobulins"/>
    <property type="match status" value="1"/>
</dbReference>
<dbReference type="InterPro" id="IPR017853">
    <property type="entry name" value="GH"/>
</dbReference>
<dbReference type="InterPro" id="IPR013783">
    <property type="entry name" value="Ig-like_fold"/>
</dbReference>
<dbReference type="Gene3D" id="2.60.40.3950">
    <property type="match status" value="1"/>
</dbReference>
<name>A0ABD5XUG7_9EURY</name>
<evidence type="ECO:0000313" key="5">
    <source>
        <dbReference type="Proteomes" id="UP001596432"/>
    </source>
</evidence>
<dbReference type="AlphaFoldDB" id="A0ABD5XUG7"/>
<dbReference type="EMBL" id="JBHTAS010000001">
    <property type="protein sequence ID" value="MFC7138762.1"/>
    <property type="molecule type" value="Genomic_DNA"/>
</dbReference>
<comment type="caution">
    <text evidence="4">The sequence shown here is derived from an EMBL/GenBank/DDBJ whole genome shotgun (WGS) entry which is preliminary data.</text>
</comment>
<sequence length="480" mass="55551">MSASQEVERWDIFQLDLTGPSDGNPYTDVTLKAEFSDGDQAVTARGFYDGDGQYAVRCMPDTPGEWTYRTESSEPALDGIEGSFVCTEASDGNRGPVRVADTHHFEHADGTRHSSFGTTCYAWTHQDPAVQERTLETLAEAPFNKLRMCVFPKWFTYNRREPVRHPFEGGASGDPDFDRPDPEFFQHLEDQVAQLRDLGIQADVILFHPYDKWGYSDMGDEADDRYLEYVIARLAPYRNVWWSLANEWDRFDDKDESDFDHYFQVVQEEDPYDHLRSVHHLSEWYDFEKPWVTHCSIQEREHQDMAQWVDEYEKPVVNEECGYEGDIEKSFGSISGHYMMNQFWLGVTGGGYVGHGETYRHPEDILWWSHGGDLHGSSPDRIKFLRDLVEEAPGPLEPISMKTDRPPWGAHANEDYYLFYFRFYQPSLWSFDLPDDGEFELEVVDPWEMTIRPLGGTHSGGDEVELPGDDYMAVRARRVE</sequence>
<evidence type="ECO:0000259" key="1">
    <source>
        <dbReference type="Pfam" id="PF13204"/>
    </source>
</evidence>
<dbReference type="Proteomes" id="UP001596432">
    <property type="component" value="Unassembled WGS sequence"/>
</dbReference>
<proteinExistence type="predicted"/>
<dbReference type="RefSeq" id="WP_274324376.1">
    <property type="nucleotide sequence ID" value="NZ_CP118158.1"/>
</dbReference>
<feature type="domain" description="DUF5060" evidence="2">
    <location>
        <begin position="6"/>
        <end position="72"/>
    </location>
</feature>
<dbReference type="PANTHER" id="PTHR37836">
    <property type="entry name" value="LMO1036 PROTEIN"/>
    <property type="match status" value="1"/>
</dbReference>
<dbReference type="GeneID" id="78819004"/>
<evidence type="ECO:0000313" key="4">
    <source>
        <dbReference type="EMBL" id="MFC7138762.1"/>
    </source>
</evidence>
<protein>
    <submittedName>
        <fullName evidence="4">DUF5060 domain-containing protein</fullName>
    </submittedName>
</protein>
<accession>A0ABD5XUG7</accession>
<dbReference type="PANTHER" id="PTHR37836:SF2">
    <property type="entry name" value="DUF4038 DOMAIN-CONTAINING PROTEIN"/>
    <property type="match status" value="1"/>
</dbReference>
<dbReference type="Pfam" id="PF18310">
    <property type="entry name" value="DUF5605"/>
    <property type="match status" value="1"/>
</dbReference>
<feature type="domain" description="DUF5605" evidence="3">
    <location>
        <begin position="411"/>
        <end position="476"/>
    </location>
</feature>
<evidence type="ECO:0000259" key="2">
    <source>
        <dbReference type="Pfam" id="PF16586"/>
    </source>
</evidence>
<dbReference type="InterPro" id="IPR041239">
    <property type="entry name" value="DUF5605"/>
</dbReference>
<dbReference type="InterPro" id="IPR032260">
    <property type="entry name" value="DUF5060"/>
</dbReference>
<feature type="domain" description="Apiosidase-like catalytic" evidence="1">
    <location>
        <begin position="102"/>
        <end position="359"/>
    </location>
</feature>
<dbReference type="InterPro" id="IPR025277">
    <property type="entry name" value="Apiosidase-like_cat_dom"/>
</dbReference>
<keyword evidence="5" id="KW-1185">Reference proteome</keyword>
<dbReference type="SUPFAM" id="SSF51445">
    <property type="entry name" value="(Trans)glycosidases"/>
    <property type="match status" value="1"/>
</dbReference>
<dbReference type="Pfam" id="PF16586">
    <property type="entry name" value="DUF5060"/>
    <property type="match status" value="1"/>
</dbReference>